<dbReference type="Gene3D" id="2.40.380.10">
    <property type="entry name" value="FomD-like"/>
    <property type="match status" value="1"/>
</dbReference>
<dbReference type="EMBL" id="JBBAXC010000004">
    <property type="protein sequence ID" value="MEI5906837.1"/>
    <property type="molecule type" value="Genomic_DNA"/>
</dbReference>
<dbReference type="InterPro" id="IPR035930">
    <property type="entry name" value="FomD-like_sf"/>
</dbReference>
<reference evidence="2 3" key="1">
    <citation type="journal article" date="2018" name="J. Microbiol.">
        <title>Bacillus spongiae sp. nov., isolated from sponge of Jeju Island.</title>
        <authorList>
            <person name="Lee G.E."/>
            <person name="Im W.T."/>
            <person name="Park J.S."/>
        </authorList>
    </citation>
    <scope>NUCLEOTIDE SEQUENCE [LARGE SCALE GENOMIC DNA]</scope>
    <source>
        <strain evidence="2 3">135PIL107-10</strain>
    </source>
</reference>
<evidence type="ECO:0000313" key="3">
    <source>
        <dbReference type="Proteomes" id="UP001312865"/>
    </source>
</evidence>
<protein>
    <submittedName>
        <fullName evidence="2">DUF402 domain-containing protein</fullName>
    </submittedName>
</protein>
<name>A0ABU8HCF1_9BACI</name>
<dbReference type="Proteomes" id="UP001312865">
    <property type="component" value="Unassembled WGS sequence"/>
</dbReference>
<accession>A0ABU8HCF1</accession>
<dbReference type="Pfam" id="PF04167">
    <property type="entry name" value="DUF402"/>
    <property type="match status" value="1"/>
</dbReference>
<keyword evidence="3" id="KW-1185">Reference proteome</keyword>
<feature type="domain" description="DUF402" evidence="1">
    <location>
        <begin position="3"/>
        <end position="68"/>
    </location>
</feature>
<dbReference type="InterPro" id="IPR007295">
    <property type="entry name" value="DUF402"/>
</dbReference>
<sequence length="84" mass="9965">MPSIIKGNELSFVDLDLDFVKPQNEDWQVIDEEEFETNSIKYNYPLELKEGALQSLEKMKYSIKEKKFPFNDSVLERFKSFLPL</sequence>
<dbReference type="RefSeq" id="WP_336586263.1">
    <property type="nucleotide sequence ID" value="NZ_JBBAXC010000004.1"/>
</dbReference>
<organism evidence="2 3">
    <name type="scientific">Bacillus spongiae</name>
    <dbReference type="NCBI Taxonomy" id="2683610"/>
    <lineage>
        <taxon>Bacteria</taxon>
        <taxon>Bacillati</taxon>
        <taxon>Bacillota</taxon>
        <taxon>Bacilli</taxon>
        <taxon>Bacillales</taxon>
        <taxon>Bacillaceae</taxon>
        <taxon>Bacillus</taxon>
    </lineage>
</organism>
<evidence type="ECO:0000259" key="1">
    <source>
        <dbReference type="Pfam" id="PF04167"/>
    </source>
</evidence>
<gene>
    <name evidence="2" type="ORF">WAK64_07160</name>
</gene>
<proteinExistence type="predicted"/>
<dbReference type="SUPFAM" id="SSF159234">
    <property type="entry name" value="FomD-like"/>
    <property type="match status" value="1"/>
</dbReference>
<evidence type="ECO:0000313" key="2">
    <source>
        <dbReference type="EMBL" id="MEI5906837.1"/>
    </source>
</evidence>
<comment type="caution">
    <text evidence="2">The sequence shown here is derived from an EMBL/GenBank/DDBJ whole genome shotgun (WGS) entry which is preliminary data.</text>
</comment>